<dbReference type="Proteomes" id="UP000651452">
    <property type="component" value="Unassembled WGS sequence"/>
</dbReference>
<sequence>MGANQSQPRTTSPEPYVGPEERALAQADMRAKQQAALDKRFAAHQRKSSPASKPDTQQSSCGSRKLSALEQMSKENIGWRNADANHEMRSWN</sequence>
<dbReference type="AlphaFoldDB" id="A0A8H7MC49"/>
<dbReference type="EMBL" id="RZGK01000016">
    <property type="protein sequence ID" value="KAF9693081.1"/>
    <property type="molecule type" value="Genomic_DNA"/>
</dbReference>
<comment type="caution">
    <text evidence="2">The sequence shown here is derived from an EMBL/GenBank/DDBJ whole genome shotgun (WGS) entry which is preliminary data.</text>
</comment>
<dbReference type="OrthoDB" id="3798255at2759"/>
<feature type="compositionally biased region" description="Basic and acidic residues" evidence="1">
    <location>
        <begin position="83"/>
        <end position="92"/>
    </location>
</feature>
<keyword evidence="3" id="KW-1185">Reference proteome</keyword>
<name>A0A8H7MC49_9PLEO</name>
<feature type="region of interest" description="Disordered" evidence="1">
    <location>
        <begin position="1"/>
        <end position="20"/>
    </location>
</feature>
<feature type="compositionally biased region" description="Polar residues" evidence="1">
    <location>
        <begin position="48"/>
        <end position="62"/>
    </location>
</feature>
<gene>
    <name evidence="2" type="ORF">EKO04_008783</name>
</gene>
<feature type="compositionally biased region" description="Polar residues" evidence="1">
    <location>
        <begin position="1"/>
        <end position="13"/>
    </location>
</feature>
<feature type="region of interest" description="Disordered" evidence="1">
    <location>
        <begin position="25"/>
        <end position="92"/>
    </location>
</feature>
<protein>
    <submittedName>
        <fullName evidence="2">Uncharacterized protein</fullName>
    </submittedName>
</protein>
<organism evidence="2 3">
    <name type="scientific">Ascochyta lentis</name>
    <dbReference type="NCBI Taxonomy" id="205686"/>
    <lineage>
        <taxon>Eukaryota</taxon>
        <taxon>Fungi</taxon>
        <taxon>Dikarya</taxon>
        <taxon>Ascomycota</taxon>
        <taxon>Pezizomycotina</taxon>
        <taxon>Dothideomycetes</taxon>
        <taxon>Pleosporomycetidae</taxon>
        <taxon>Pleosporales</taxon>
        <taxon>Pleosporineae</taxon>
        <taxon>Didymellaceae</taxon>
        <taxon>Ascochyta</taxon>
    </lineage>
</organism>
<evidence type="ECO:0000313" key="2">
    <source>
        <dbReference type="EMBL" id="KAF9693081.1"/>
    </source>
</evidence>
<evidence type="ECO:0000256" key="1">
    <source>
        <dbReference type="SAM" id="MobiDB-lite"/>
    </source>
</evidence>
<evidence type="ECO:0000313" key="3">
    <source>
        <dbReference type="Proteomes" id="UP000651452"/>
    </source>
</evidence>
<reference evidence="2" key="2">
    <citation type="submission" date="2020-09" db="EMBL/GenBank/DDBJ databases">
        <title>Reference genome assembly for Australian Ascochyta lentis isolate Al4.</title>
        <authorList>
            <person name="Lee R.C."/>
            <person name="Farfan-Caceres L.M."/>
            <person name="Debler J.W."/>
            <person name="Williams A.H."/>
            <person name="Henares B.M."/>
        </authorList>
    </citation>
    <scope>NUCLEOTIDE SEQUENCE</scope>
    <source>
        <strain evidence="2">Al4</strain>
    </source>
</reference>
<accession>A0A8H7MC49</accession>
<reference evidence="2" key="1">
    <citation type="submission" date="2018-12" db="EMBL/GenBank/DDBJ databases">
        <authorList>
            <person name="Syme R.A."/>
            <person name="Farfan-Caceres L."/>
            <person name="Lichtenzveig J."/>
        </authorList>
    </citation>
    <scope>NUCLEOTIDE SEQUENCE</scope>
    <source>
        <strain evidence="2">Al4</strain>
    </source>
</reference>
<proteinExistence type="predicted"/>